<keyword evidence="1" id="KW-0732">Signal</keyword>
<evidence type="ECO:0000313" key="2">
    <source>
        <dbReference type="EMBL" id="MTD33417.1"/>
    </source>
</evidence>
<comment type="caution">
    <text evidence="2">The sequence shown here is derived from an EMBL/GenBank/DDBJ whole genome shotgun (WGS) entry which is preliminary data.</text>
</comment>
<evidence type="ECO:0008006" key="4">
    <source>
        <dbReference type="Google" id="ProtNLM"/>
    </source>
</evidence>
<evidence type="ECO:0000256" key="1">
    <source>
        <dbReference type="SAM" id="SignalP"/>
    </source>
</evidence>
<sequence>MKKKIAFYFALSFVVIHNAQAEDGDWIFVTRKVESPVVERAMAMAEAMRPSDDFMSQGKWAHAPLRDIPGGGEGYYALKQSGSIVKMGKGRIAYIATFKHINGSDESLGRYFVETKDCNRKKGRVWFGDVEGNANGNWGSFAIGDNTMNSHIAGILCNSYALTKNNKN</sequence>
<organism evidence="2 3">
    <name type="scientific">Paludibacterium denitrificans</name>
    <dbReference type="NCBI Taxonomy" id="2675226"/>
    <lineage>
        <taxon>Bacteria</taxon>
        <taxon>Pseudomonadati</taxon>
        <taxon>Pseudomonadota</taxon>
        <taxon>Betaproteobacteria</taxon>
        <taxon>Neisseriales</taxon>
        <taxon>Chromobacteriaceae</taxon>
        <taxon>Paludibacterium</taxon>
    </lineage>
</organism>
<dbReference type="Proteomes" id="UP000446658">
    <property type="component" value="Unassembled WGS sequence"/>
</dbReference>
<protein>
    <recommendedName>
        <fullName evidence="4">DUF4879 domain-containing protein</fullName>
    </recommendedName>
</protein>
<dbReference type="RefSeq" id="WP_230370333.1">
    <property type="nucleotide sequence ID" value="NZ_WLYX01000001.1"/>
</dbReference>
<reference evidence="2 3" key="1">
    <citation type="submission" date="2019-11" db="EMBL/GenBank/DDBJ databases">
        <title>Draft genome sequence of Paludibacterium sp. dN18-1.</title>
        <authorList>
            <person name="Im W.-T."/>
        </authorList>
    </citation>
    <scope>NUCLEOTIDE SEQUENCE [LARGE SCALE GENOMIC DNA]</scope>
    <source>
        <strain evidence="3">dN 18-1</strain>
    </source>
</reference>
<keyword evidence="3" id="KW-1185">Reference proteome</keyword>
<dbReference type="AlphaFoldDB" id="A0A844GEU5"/>
<evidence type="ECO:0000313" key="3">
    <source>
        <dbReference type="Proteomes" id="UP000446658"/>
    </source>
</evidence>
<feature type="chain" id="PRO_5032373396" description="DUF4879 domain-containing protein" evidence="1">
    <location>
        <begin position="22"/>
        <end position="168"/>
    </location>
</feature>
<accession>A0A844GEU5</accession>
<feature type="signal peptide" evidence="1">
    <location>
        <begin position="1"/>
        <end position="21"/>
    </location>
</feature>
<dbReference type="EMBL" id="WLYX01000001">
    <property type="protein sequence ID" value="MTD33417.1"/>
    <property type="molecule type" value="Genomic_DNA"/>
</dbReference>
<gene>
    <name evidence="2" type="ORF">GKE73_10850</name>
</gene>
<name>A0A844GEU5_9NEIS</name>
<proteinExistence type="predicted"/>